<protein>
    <submittedName>
        <fullName evidence="1">Uncharacterized protein</fullName>
    </submittedName>
</protein>
<organism evidence="1 2">
    <name type="scientific">Violaceomyces palustris</name>
    <dbReference type="NCBI Taxonomy" id="1673888"/>
    <lineage>
        <taxon>Eukaryota</taxon>
        <taxon>Fungi</taxon>
        <taxon>Dikarya</taxon>
        <taxon>Basidiomycota</taxon>
        <taxon>Ustilaginomycotina</taxon>
        <taxon>Ustilaginomycetes</taxon>
        <taxon>Violaceomycetales</taxon>
        <taxon>Violaceomycetaceae</taxon>
        <taxon>Violaceomyces</taxon>
    </lineage>
</organism>
<proteinExistence type="predicted"/>
<name>A0ACD0P304_9BASI</name>
<dbReference type="Proteomes" id="UP000245626">
    <property type="component" value="Unassembled WGS sequence"/>
</dbReference>
<sequence length="1161" mass="129880">MSQHWYLDRSSHPLPSLSQADDPIQHSTQQQYQNPVEGTEYQHSYRIAPSRSDEIYHRRSLSHNHSLEAGRRMKDDGLRNHGSGFQLASPSNAESPPSHASMSQSLSGNEAASSSMSSAQHLGQYSFGYHPSGRYLLPGLPRHARLSDHGQRANTPISHRSGREAHPLPLAMQPPPTAALRQKGRSSNQGHADKHWWSSRASPIDEARLGSTERRNPVNRTSGPHPANSFQIMTNYSSSQPGKDASHLQQDLGTQVGSPCNAQECVTGCVRDLPLRLGNELKTRNQRKRRAEIDDQAESAPPLRQNGGEVGRDGSDAEVSSQSEREGPSRGIQEKDQNGSKEGASGRTKRRKRAILSCTECKQRKIKCDRNVPNCSSCVRRGVAHLCKWGDERDTIANEKGSGISPSNAALMARIAQLEAQIRALQSAGRGAESDRLRAGEKAATPRSMTSSAEKEATSAIAGESVGSHFREESRSSSSPWYPQPGRTMEQPKLEDPNEEACSRPSWRMLKHPSELCSQSFRKDAPKDPYQSEESDAPDSGTDDAAVVFHALAKGHSLSKDQEREIRRVPLCDKGSIREKNSQGRPGGNVREPSTSTCQASNFPGTEIFLGDHLVARQTEQDNGSRGHPDSRDSSSGAAQTGSTPSNDAGIEEATHEEMIRILLGATNFPFAPIPDALDAFSSSKVDYMLKLLPSTEQVNQLVRFYIRVAEPMVNCLHVPLFFSQLESFWQVANERRAGGKVVASQGHAPANPVPKPMPDISFLALLFCMIAASCEYLTPKEIIAAGVCLQRSTISEKLTLYHHCVRALLSMVNVMWEPSLCTLQTIIIMRQYCFNRRKREEYISLQTMVLKAAEGLGLHRLGSAHDDEARWRDESLEAQKTSPDSSLRKMIRSTRHFKDGSETDSEEEEGLDPVRHDLNGMWLPKGSQRSNWDLNHTKRFEDGNRVARELGRKVWFALVTMDWMFAIQLNRCYYAREEMFTTELPLNLDDEDVWEGNELSKEGSPRSPGNHLVSQPVEVPTQNSFIRVQVEICYAVRGIVDALNRNEESYDHVLLLDSRLRSILDSLPKFFRLDGSSEYDPEILEHHRRRPYLSLQRVAIYETVHHRLLMLHRLFMGRGYLNPKYAFSTRTCIESARAVISSLKSLDQVNCYGRKYWLFK</sequence>
<evidence type="ECO:0000313" key="1">
    <source>
        <dbReference type="EMBL" id="PWN52454.1"/>
    </source>
</evidence>
<evidence type="ECO:0000313" key="2">
    <source>
        <dbReference type="Proteomes" id="UP000245626"/>
    </source>
</evidence>
<dbReference type="EMBL" id="KZ819776">
    <property type="protein sequence ID" value="PWN52454.1"/>
    <property type="molecule type" value="Genomic_DNA"/>
</dbReference>
<accession>A0ACD0P304</accession>
<gene>
    <name evidence="1" type="ORF">IE53DRAFT_281451</name>
</gene>
<reference evidence="1 2" key="1">
    <citation type="journal article" date="2018" name="Mol. Biol. Evol.">
        <title>Broad Genomic Sampling Reveals a Smut Pathogenic Ancestry of the Fungal Clade Ustilaginomycotina.</title>
        <authorList>
            <person name="Kijpornyongpan T."/>
            <person name="Mondo S.J."/>
            <person name="Barry K."/>
            <person name="Sandor L."/>
            <person name="Lee J."/>
            <person name="Lipzen A."/>
            <person name="Pangilinan J."/>
            <person name="LaButti K."/>
            <person name="Hainaut M."/>
            <person name="Henrissat B."/>
            <person name="Grigoriev I.V."/>
            <person name="Spatafora J.W."/>
            <person name="Aime M.C."/>
        </authorList>
    </citation>
    <scope>NUCLEOTIDE SEQUENCE [LARGE SCALE GENOMIC DNA]</scope>
    <source>
        <strain evidence="1 2">SA 807</strain>
    </source>
</reference>
<keyword evidence="2" id="KW-1185">Reference proteome</keyword>